<sequence length="101" mass="11237">MSDATRPEDNDDEEGSEEKPPLAQKLCKFFDQSNTALNLLMALFIGTPCSTNARLLKNSPVTGEFKSKKNYEKGFIASITSFRAQYDYPKFSHSGEMSIGC</sequence>
<comment type="caution">
    <text evidence="2">The sequence shown here is derived from an EMBL/GenBank/DDBJ whole genome shotgun (WGS) entry which is preliminary data.</text>
</comment>
<accession>A0A4Y2HCD4</accession>
<feature type="region of interest" description="Disordered" evidence="1">
    <location>
        <begin position="1"/>
        <end position="22"/>
    </location>
</feature>
<organism evidence="2 3">
    <name type="scientific">Araneus ventricosus</name>
    <name type="common">Orbweaver spider</name>
    <name type="synonym">Epeira ventricosa</name>
    <dbReference type="NCBI Taxonomy" id="182803"/>
    <lineage>
        <taxon>Eukaryota</taxon>
        <taxon>Metazoa</taxon>
        <taxon>Ecdysozoa</taxon>
        <taxon>Arthropoda</taxon>
        <taxon>Chelicerata</taxon>
        <taxon>Arachnida</taxon>
        <taxon>Araneae</taxon>
        <taxon>Araneomorphae</taxon>
        <taxon>Entelegynae</taxon>
        <taxon>Araneoidea</taxon>
        <taxon>Araneidae</taxon>
        <taxon>Araneus</taxon>
    </lineage>
</organism>
<gene>
    <name evidence="2" type="ORF">AVEN_160233_1</name>
</gene>
<name>A0A4Y2HCD4_ARAVE</name>
<dbReference type="AlphaFoldDB" id="A0A4Y2HCD4"/>
<dbReference type="Proteomes" id="UP000499080">
    <property type="component" value="Unassembled WGS sequence"/>
</dbReference>
<evidence type="ECO:0000313" key="2">
    <source>
        <dbReference type="EMBL" id="GBM62954.1"/>
    </source>
</evidence>
<reference evidence="2 3" key="1">
    <citation type="journal article" date="2019" name="Sci. Rep.">
        <title>Orb-weaving spider Araneus ventricosus genome elucidates the spidroin gene catalogue.</title>
        <authorList>
            <person name="Kono N."/>
            <person name="Nakamura H."/>
            <person name="Ohtoshi R."/>
            <person name="Moran D.A.P."/>
            <person name="Shinohara A."/>
            <person name="Yoshida Y."/>
            <person name="Fujiwara M."/>
            <person name="Mori M."/>
            <person name="Tomita M."/>
            <person name="Arakawa K."/>
        </authorList>
    </citation>
    <scope>NUCLEOTIDE SEQUENCE [LARGE SCALE GENOMIC DNA]</scope>
</reference>
<protein>
    <submittedName>
        <fullName evidence="2">Uncharacterized protein</fullName>
    </submittedName>
</protein>
<keyword evidence="3" id="KW-1185">Reference proteome</keyword>
<evidence type="ECO:0000256" key="1">
    <source>
        <dbReference type="SAM" id="MobiDB-lite"/>
    </source>
</evidence>
<evidence type="ECO:0000313" key="3">
    <source>
        <dbReference type="Proteomes" id="UP000499080"/>
    </source>
</evidence>
<dbReference type="EMBL" id="BGPR01001843">
    <property type="protein sequence ID" value="GBM62954.1"/>
    <property type="molecule type" value="Genomic_DNA"/>
</dbReference>
<proteinExistence type="predicted"/>